<evidence type="ECO:0000313" key="3">
    <source>
        <dbReference type="EMBL" id="MTD09866.1"/>
    </source>
</evidence>
<evidence type="ECO:0000313" key="4">
    <source>
        <dbReference type="Proteomes" id="UP000473854"/>
    </source>
</evidence>
<feature type="transmembrane region" description="Helical" evidence="2">
    <location>
        <begin position="40"/>
        <end position="63"/>
    </location>
</feature>
<evidence type="ECO:0000256" key="1">
    <source>
        <dbReference type="SAM" id="MobiDB-lite"/>
    </source>
</evidence>
<feature type="compositionally biased region" description="Polar residues" evidence="1">
    <location>
        <begin position="1"/>
        <end position="23"/>
    </location>
</feature>
<dbReference type="AlphaFoldDB" id="A0A6L6GBK5"/>
<keyword evidence="2" id="KW-0472">Membrane</keyword>
<gene>
    <name evidence="3" type="ORF">GIX10_00145</name>
</gene>
<organism evidence="3 4">
    <name type="scientific">Acinetobacter faecalis</name>
    <dbReference type="NCBI Taxonomy" id="2665161"/>
    <lineage>
        <taxon>Bacteria</taxon>
        <taxon>Pseudomonadati</taxon>
        <taxon>Pseudomonadota</taxon>
        <taxon>Gammaproteobacteria</taxon>
        <taxon>Moraxellales</taxon>
        <taxon>Moraxellaceae</taxon>
        <taxon>Acinetobacter</taxon>
    </lineage>
</organism>
<dbReference type="Proteomes" id="UP000473854">
    <property type="component" value="Unassembled WGS sequence"/>
</dbReference>
<keyword evidence="2" id="KW-0812">Transmembrane</keyword>
<comment type="caution">
    <text evidence="3">The sequence shown here is derived from an EMBL/GenBank/DDBJ whole genome shotgun (WGS) entry which is preliminary data.</text>
</comment>
<reference evidence="3 4" key="1">
    <citation type="submission" date="2019-11" db="EMBL/GenBank/DDBJ databases">
        <authorList>
            <person name="An D."/>
        </authorList>
    </citation>
    <scope>NUCLEOTIDE SEQUENCE [LARGE SCALE GENOMIC DNA]</scope>
    <source>
        <strain evidence="3 4">YIM 103518</strain>
    </source>
</reference>
<sequence>MNQTASHSQTPKFGNNKSQTTSILHREPTYEEMRGKSASIFSNICAFLLLSVLFFGLACMFIAQADKESAQQVEAMVQIAERGGR</sequence>
<keyword evidence="2" id="KW-1133">Transmembrane helix</keyword>
<evidence type="ECO:0000256" key="2">
    <source>
        <dbReference type="SAM" id="Phobius"/>
    </source>
</evidence>
<dbReference type="EMBL" id="WLYL01000001">
    <property type="protein sequence ID" value="MTD09866.1"/>
    <property type="molecule type" value="Genomic_DNA"/>
</dbReference>
<protein>
    <submittedName>
        <fullName evidence="3">Uncharacterized protein</fullName>
    </submittedName>
</protein>
<accession>A0A6L6GBK5</accession>
<name>A0A6L6GBK5_9GAMM</name>
<dbReference type="RefSeq" id="WP_154771548.1">
    <property type="nucleotide sequence ID" value="NZ_WLYL01000001.1"/>
</dbReference>
<proteinExistence type="predicted"/>
<feature type="region of interest" description="Disordered" evidence="1">
    <location>
        <begin position="1"/>
        <end position="28"/>
    </location>
</feature>